<evidence type="ECO:0000313" key="2">
    <source>
        <dbReference type="EMBL" id="MCV2872969.1"/>
    </source>
</evidence>
<evidence type="ECO:0000313" key="3">
    <source>
        <dbReference type="Proteomes" id="UP001652564"/>
    </source>
</evidence>
<dbReference type="InterPro" id="IPR029063">
    <property type="entry name" value="SAM-dependent_MTases_sf"/>
</dbReference>
<keyword evidence="2" id="KW-0489">Methyltransferase</keyword>
<accession>A0ABT2ZPA2</accession>
<comment type="caution">
    <text evidence="2">The sequence shown here is derived from an EMBL/GenBank/DDBJ whole genome shotgun (WGS) entry which is preliminary data.</text>
</comment>
<protein>
    <submittedName>
        <fullName evidence="2">FkbM family methyltransferase</fullName>
    </submittedName>
</protein>
<dbReference type="Pfam" id="PF05050">
    <property type="entry name" value="Methyltransf_21"/>
    <property type="match status" value="1"/>
</dbReference>
<dbReference type="GO" id="GO:0008168">
    <property type="term" value="F:methyltransferase activity"/>
    <property type="evidence" value="ECO:0007669"/>
    <property type="project" value="UniProtKB-KW"/>
</dbReference>
<name>A0ABT2ZPA2_9RHOB</name>
<dbReference type="NCBIfam" id="TIGR01444">
    <property type="entry name" value="fkbM_fam"/>
    <property type="match status" value="1"/>
</dbReference>
<dbReference type="InterPro" id="IPR052514">
    <property type="entry name" value="SAM-dependent_MTase"/>
</dbReference>
<keyword evidence="2" id="KW-0808">Transferase</keyword>
<sequence length="269" mass="29834">MIGKKIHRAREALFLITRAAADGASRRALFEIYLALSKPERYSDKVSLRLRISGQVFPVTIRVQDIFVLGEILFERQYHVRSKVTASPFIVDAGANVGIAALWLLGRYPGFSLHAFEPERENFDLLEKNLACIPGTLAFKSALGAETGSIDLKIAEFGAMHSLKEGFNDGAMTERVPLITLADHLEAHGIDRIDLLKLDVEGAEMEVLSGLGERIKDVAVIIGEMHESVINESTFYGFLKEAGFEIVWRGNFSESETERVHGFEAVQKA</sequence>
<organism evidence="2 3">
    <name type="scientific">Albidovulum litorale</name>
    <dbReference type="NCBI Taxonomy" id="2984134"/>
    <lineage>
        <taxon>Bacteria</taxon>
        <taxon>Pseudomonadati</taxon>
        <taxon>Pseudomonadota</taxon>
        <taxon>Alphaproteobacteria</taxon>
        <taxon>Rhodobacterales</taxon>
        <taxon>Paracoccaceae</taxon>
        <taxon>Albidovulum</taxon>
    </lineage>
</organism>
<reference evidence="2 3" key="1">
    <citation type="submission" date="2022-10" db="EMBL/GenBank/DDBJ databases">
        <title>Defluviimonas sp. nov., isolated from ocean surface sediments.</title>
        <authorList>
            <person name="He W."/>
            <person name="Wang L."/>
            <person name="Zhang D.-F."/>
        </authorList>
    </citation>
    <scope>NUCLEOTIDE SEQUENCE [LARGE SCALE GENOMIC DNA]</scope>
    <source>
        <strain evidence="2 3">WL0050</strain>
    </source>
</reference>
<dbReference type="RefSeq" id="WP_263740192.1">
    <property type="nucleotide sequence ID" value="NZ_JAOWKZ010000003.1"/>
</dbReference>
<dbReference type="Proteomes" id="UP001652564">
    <property type="component" value="Unassembled WGS sequence"/>
</dbReference>
<gene>
    <name evidence="2" type="ORF">OEZ71_11750</name>
</gene>
<dbReference type="PANTHER" id="PTHR34203:SF15">
    <property type="entry name" value="SLL1173 PROTEIN"/>
    <property type="match status" value="1"/>
</dbReference>
<dbReference type="GO" id="GO:0032259">
    <property type="term" value="P:methylation"/>
    <property type="evidence" value="ECO:0007669"/>
    <property type="project" value="UniProtKB-KW"/>
</dbReference>
<feature type="domain" description="Methyltransferase FkbM" evidence="1">
    <location>
        <begin position="92"/>
        <end position="229"/>
    </location>
</feature>
<dbReference type="EMBL" id="JAOWKZ010000003">
    <property type="protein sequence ID" value="MCV2872969.1"/>
    <property type="molecule type" value="Genomic_DNA"/>
</dbReference>
<evidence type="ECO:0000259" key="1">
    <source>
        <dbReference type="Pfam" id="PF05050"/>
    </source>
</evidence>
<dbReference type="SUPFAM" id="SSF53335">
    <property type="entry name" value="S-adenosyl-L-methionine-dependent methyltransferases"/>
    <property type="match status" value="1"/>
</dbReference>
<dbReference type="Gene3D" id="3.40.50.150">
    <property type="entry name" value="Vaccinia Virus protein VP39"/>
    <property type="match status" value="1"/>
</dbReference>
<proteinExistence type="predicted"/>
<dbReference type="InterPro" id="IPR006342">
    <property type="entry name" value="FkbM_mtfrase"/>
</dbReference>
<keyword evidence="3" id="KW-1185">Reference proteome</keyword>
<dbReference type="PANTHER" id="PTHR34203">
    <property type="entry name" value="METHYLTRANSFERASE, FKBM FAMILY PROTEIN"/>
    <property type="match status" value="1"/>
</dbReference>